<reference evidence="2" key="1">
    <citation type="journal article" date="2023" name="Plant J.">
        <title>Genome sequences and population genomics provide insights into the demographic history, inbreeding, and mutation load of two 'living fossil' tree species of Dipteronia.</title>
        <authorList>
            <person name="Feng Y."/>
            <person name="Comes H.P."/>
            <person name="Chen J."/>
            <person name="Zhu S."/>
            <person name="Lu R."/>
            <person name="Zhang X."/>
            <person name="Li P."/>
            <person name="Qiu J."/>
            <person name="Olsen K.M."/>
            <person name="Qiu Y."/>
        </authorList>
    </citation>
    <scope>NUCLEOTIDE SEQUENCE</scope>
    <source>
        <strain evidence="2">KIB01</strain>
    </source>
</reference>
<feature type="domain" description="hAT-like transposase RNase-H fold" evidence="1">
    <location>
        <begin position="1"/>
        <end position="64"/>
    </location>
</feature>
<evidence type="ECO:0000313" key="3">
    <source>
        <dbReference type="Proteomes" id="UP001280121"/>
    </source>
</evidence>
<dbReference type="EMBL" id="JANJYI010000001">
    <property type="protein sequence ID" value="KAK2663323.1"/>
    <property type="molecule type" value="Genomic_DNA"/>
</dbReference>
<dbReference type="PANTHER" id="PTHR23272">
    <property type="entry name" value="BED FINGER-RELATED"/>
    <property type="match status" value="1"/>
</dbReference>
<comment type="caution">
    <text evidence="2">The sequence shown here is derived from an EMBL/GenBank/DDBJ whole genome shotgun (WGS) entry which is preliminary data.</text>
</comment>
<dbReference type="AlphaFoldDB" id="A0AAD9XQR1"/>
<evidence type="ECO:0000259" key="1">
    <source>
        <dbReference type="Pfam" id="PF14372"/>
    </source>
</evidence>
<sequence length="124" mass="14402">MANQLYNKFNKYWVDFPTILAIAIVLNPRYKMEFVEFVYDRLYGEESNQLVVLKTKLHALFNEYVSNSTRPTRPSTLRSSTSSIAIGTTINTTQRNKTVDDLDRVLKLTITNGSWNMKFKDLIN</sequence>
<dbReference type="InterPro" id="IPR025525">
    <property type="entry name" value="hAT-like_transposase_RNase-H"/>
</dbReference>
<dbReference type="Proteomes" id="UP001280121">
    <property type="component" value="Unassembled WGS sequence"/>
</dbReference>
<name>A0AAD9XQR1_9ROSI</name>
<proteinExistence type="predicted"/>
<dbReference type="GO" id="GO:0003677">
    <property type="term" value="F:DNA binding"/>
    <property type="evidence" value="ECO:0007669"/>
    <property type="project" value="InterPro"/>
</dbReference>
<dbReference type="Pfam" id="PF14372">
    <property type="entry name" value="hAT-like_RNase-H"/>
    <property type="match status" value="1"/>
</dbReference>
<protein>
    <recommendedName>
        <fullName evidence="1">hAT-like transposase RNase-H fold domain-containing protein</fullName>
    </recommendedName>
</protein>
<dbReference type="PANTHER" id="PTHR23272:SF167">
    <property type="entry name" value="ZINC FINGER BED DOMAIN-CONTAINING PROTEIN RICESLEEPER 2-LIKE"/>
    <property type="match status" value="1"/>
</dbReference>
<accession>A0AAD9XQR1</accession>
<keyword evidence="3" id="KW-1185">Reference proteome</keyword>
<evidence type="ECO:0000313" key="2">
    <source>
        <dbReference type="EMBL" id="KAK2663323.1"/>
    </source>
</evidence>
<gene>
    <name evidence="2" type="ORF">Ddye_001897</name>
</gene>
<organism evidence="2 3">
    <name type="scientific">Dipteronia dyeriana</name>
    <dbReference type="NCBI Taxonomy" id="168575"/>
    <lineage>
        <taxon>Eukaryota</taxon>
        <taxon>Viridiplantae</taxon>
        <taxon>Streptophyta</taxon>
        <taxon>Embryophyta</taxon>
        <taxon>Tracheophyta</taxon>
        <taxon>Spermatophyta</taxon>
        <taxon>Magnoliopsida</taxon>
        <taxon>eudicotyledons</taxon>
        <taxon>Gunneridae</taxon>
        <taxon>Pentapetalae</taxon>
        <taxon>rosids</taxon>
        <taxon>malvids</taxon>
        <taxon>Sapindales</taxon>
        <taxon>Sapindaceae</taxon>
        <taxon>Hippocastanoideae</taxon>
        <taxon>Acereae</taxon>
        <taxon>Dipteronia</taxon>
    </lineage>
</organism>